<dbReference type="InterPro" id="IPR036465">
    <property type="entry name" value="vWFA_dom_sf"/>
</dbReference>
<dbReference type="SUPFAM" id="SSF53300">
    <property type="entry name" value="vWA-like"/>
    <property type="match status" value="1"/>
</dbReference>
<dbReference type="AlphaFoldDB" id="A0A1I4B6X1"/>
<proteinExistence type="predicted"/>
<dbReference type="STRING" id="414703.SAMN04488125_10377"/>
<dbReference type="Pfam" id="PF13400">
    <property type="entry name" value="Tad"/>
    <property type="match status" value="1"/>
</dbReference>
<gene>
    <name evidence="2" type="ORF">SAMN04488125_10377</name>
</gene>
<dbReference type="Proteomes" id="UP000198804">
    <property type="component" value="Unassembled WGS sequence"/>
</dbReference>
<reference evidence="3" key="1">
    <citation type="submission" date="2016-10" db="EMBL/GenBank/DDBJ databases">
        <authorList>
            <person name="Varghese N."/>
            <person name="Submissions S."/>
        </authorList>
    </citation>
    <scope>NUCLEOTIDE SEQUENCE [LARGE SCALE GENOMIC DNA]</scope>
    <source>
        <strain evidence="3">CGMCC 1.6474</strain>
    </source>
</reference>
<name>A0A1I4B6X1_9HYPH</name>
<accession>A0A1I4B6X1</accession>
<sequence length="416" mass="44458">MIVAVMMVPLMGIVGGAVDFGHAVAERTRLNTALDAAALVAARAAQDADAAGKSDTDVRTTAEKAGADYFNAMKNLPKDAAGRVEVKIADRVATISASYSASMPTTMLGVLGYKTLPISSNATSSVNLSPLVDIHLLIDVSGSMAIGATDADVTKLRNKFNCAFACHDGKSFTETTGTGRNQRTVTYADTFDWAQKNGVNLRINEINKGITDFVNDLIKQSASSKRLRISVHSFSNDLSQIVALTSTLDTAKTSLPKTPSASSETEGGTHFSDIMPSFADIVGKPGDGTLKPRKLVIIATDGVQDPNRLWSHSGYEWMRPLVRPFDPADCRKLDSNVTVGVLYAPYINMPWDWGFNDTLGKPSQIGGPGTRFDDIVPQLKACASSPSMFINTATTASIGDAFKAIYNTYKTVRLSQ</sequence>
<evidence type="ECO:0000313" key="2">
    <source>
        <dbReference type="EMBL" id="SFK64672.1"/>
    </source>
</evidence>
<protein>
    <submittedName>
        <fullName evidence="2">Flp pilus assembly protein TadG</fullName>
    </submittedName>
</protein>
<evidence type="ECO:0000313" key="3">
    <source>
        <dbReference type="Proteomes" id="UP000198804"/>
    </source>
</evidence>
<dbReference type="InterPro" id="IPR028087">
    <property type="entry name" value="Tad_N"/>
</dbReference>
<keyword evidence="3" id="KW-1185">Reference proteome</keyword>
<organism evidence="2 3">
    <name type="scientific">Methylorubrum salsuginis</name>
    <dbReference type="NCBI Taxonomy" id="414703"/>
    <lineage>
        <taxon>Bacteria</taxon>
        <taxon>Pseudomonadati</taxon>
        <taxon>Pseudomonadota</taxon>
        <taxon>Alphaproteobacteria</taxon>
        <taxon>Hyphomicrobiales</taxon>
        <taxon>Methylobacteriaceae</taxon>
        <taxon>Methylorubrum</taxon>
    </lineage>
</organism>
<feature type="domain" description="Putative Flp pilus-assembly TadG-like N-terminal" evidence="1">
    <location>
        <begin position="2"/>
        <end position="44"/>
    </location>
</feature>
<dbReference type="EMBL" id="FOSV01000003">
    <property type="protein sequence ID" value="SFK64672.1"/>
    <property type="molecule type" value="Genomic_DNA"/>
</dbReference>
<evidence type="ECO:0000259" key="1">
    <source>
        <dbReference type="Pfam" id="PF13400"/>
    </source>
</evidence>
<dbReference type="Gene3D" id="3.40.50.410">
    <property type="entry name" value="von Willebrand factor, type A domain"/>
    <property type="match status" value="1"/>
</dbReference>